<evidence type="ECO:0000259" key="1">
    <source>
        <dbReference type="PROSITE" id="PS51819"/>
    </source>
</evidence>
<comment type="caution">
    <text evidence="2">The sequence shown here is derived from an EMBL/GenBank/DDBJ whole genome shotgun (WGS) entry which is preliminary data.</text>
</comment>
<reference evidence="2 3" key="1">
    <citation type="submission" date="2019-07" db="EMBL/GenBank/DDBJ databases">
        <title>Whole genome shotgun sequence of Cellulomonas soli NBRC 109434.</title>
        <authorList>
            <person name="Hosoyama A."/>
            <person name="Uohara A."/>
            <person name="Ohji S."/>
            <person name="Ichikawa N."/>
        </authorList>
    </citation>
    <scope>NUCLEOTIDE SEQUENCE [LARGE SCALE GENOMIC DNA]</scope>
    <source>
        <strain evidence="2 3">NBRC 109434</strain>
    </source>
</reference>
<dbReference type="Proteomes" id="UP000321798">
    <property type="component" value="Unassembled WGS sequence"/>
</dbReference>
<dbReference type="PANTHER" id="PTHR35908">
    <property type="entry name" value="HYPOTHETICAL FUSION PROTEIN"/>
    <property type="match status" value="1"/>
</dbReference>
<dbReference type="PROSITE" id="PS51819">
    <property type="entry name" value="VOC"/>
    <property type="match status" value="1"/>
</dbReference>
<keyword evidence="3" id="KW-1185">Reference proteome</keyword>
<evidence type="ECO:0000313" key="2">
    <source>
        <dbReference type="EMBL" id="GEP69352.1"/>
    </source>
</evidence>
<feature type="domain" description="VOC" evidence="1">
    <location>
        <begin position="16"/>
        <end position="132"/>
    </location>
</feature>
<protein>
    <recommendedName>
        <fullName evidence="1">VOC domain-containing protein</fullName>
    </recommendedName>
</protein>
<dbReference type="InterPro" id="IPR041581">
    <property type="entry name" value="Glyoxalase_6"/>
</dbReference>
<dbReference type="CDD" id="cd06587">
    <property type="entry name" value="VOC"/>
    <property type="match status" value="1"/>
</dbReference>
<dbReference type="SUPFAM" id="SSF54593">
    <property type="entry name" value="Glyoxalase/Bleomycin resistance protein/Dihydroxybiphenyl dioxygenase"/>
    <property type="match status" value="1"/>
</dbReference>
<name>A0A512PDY9_9CELL</name>
<accession>A0A512PDY9</accession>
<dbReference type="InterPro" id="IPR029068">
    <property type="entry name" value="Glyas_Bleomycin-R_OHBP_Dase"/>
</dbReference>
<gene>
    <name evidence="2" type="ORF">CSO01_20670</name>
</gene>
<dbReference type="Gene3D" id="3.10.180.10">
    <property type="entry name" value="2,3-Dihydroxybiphenyl 1,2-Dioxygenase, domain 1"/>
    <property type="match status" value="1"/>
</dbReference>
<dbReference type="InterPro" id="IPR037523">
    <property type="entry name" value="VOC_core"/>
</dbReference>
<organism evidence="2 3">
    <name type="scientific">Cellulomonas soli</name>
    <dbReference type="NCBI Taxonomy" id="931535"/>
    <lineage>
        <taxon>Bacteria</taxon>
        <taxon>Bacillati</taxon>
        <taxon>Actinomycetota</taxon>
        <taxon>Actinomycetes</taxon>
        <taxon>Micrococcales</taxon>
        <taxon>Cellulomonadaceae</taxon>
        <taxon>Cellulomonas</taxon>
    </lineage>
</organism>
<proteinExistence type="predicted"/>
<dbReference type="Pfam" id="PF18029">
    <property type="entry name" value="Glyoxalase_6"/>
    <property type="match status" value="1"/>
</dbReference>
<dbReference type="PANTHER" id="PTHR35908:SF1">
    <property type="entry name" value="CONSERVED PROTEIN"/>
    <property type="match status" value="1"/>
</dbReference>
<dbReference type="AlphaFoldDB" id="A0A512PDY9"/>
<evidence type="ECO:0000313" key="3">
    <source>
        <dbReference type="Proteomes" id="UP000321798"/>
    </source>
</evidence>
<sequence length="133" mass="14119">MPSASVGGIMARMALTFSGVVVDSTDPATVADFWARALGWSGREDGARGEVILHPQQGETLYGPPSIVFQPVPERRSAKNRVHLDFSSSDQAGDVARLEGLGARRVDVGQGDDSTFVVLADVEGNEFCVLDEA</sequence>
<dbReference type="EMBL" id="BKAL01000006">
    <property type="protein sequence ID" value="GEP69352.1"/>
    <property type="molecule type" value="Genomic_DNA"/>
</dbReference>